<name>A0A0E9QXE6_ANGAN</name>
<sequence length="76" mass="9201">MHVFITVYSYYSLCVPVREVVQDLCGLQLPAEPMFYYTVMYHIMDVFICILLYTFKFKQEQSGRYAFQLYQDLYLL</sequence>
<evidence type="ECO:0000256" key="1">
    <source>
        <dbReference type="SAM" id="Phobius"/>
    </source>
</evidence>
<proteinExistence type="predicted"/>
<reference evidence="2" key="1">
    <citation type="submission" date="2014-11" db="EMBL/GenBank/DDBJ databases">
        <authorList>
            <person name="Amaro Gonzalez C."/>
        </authorList>
    </citation>
    <scope>NUCLEOTIDE SEQUENCE</scope>
</reference>
<accession>A0A0E9QXE6</accession>
<dbReference type="AlphaFoldDB" id="A0A0E9QXE6"/>
<keyword evidence="1" id="KW-1133">Transmembrane helix</keyword>
<reference evidence="2" key="2">
    <citation type="journal article" date="2015" name="Fish Shellfish Immunol.">
        <title>Early steps in the European eel (Anguilla anguilla)-Vibrio vulnificus interaction in the gills: Role of the RtxA13 toxin.</title>
        <authorList>
            <person name="Callol A."/>
            <person name="Pajuelo D."/>
            <person name="Ebbesson L."/>
            <person name="Teles M."/>
            <person name="MacKenzie S."/>
            <person name="Amaro C."/>
        </authorList>
    </citation>
    <scope>NUCLEOTIDE SEQUENCE</scope>
</reference>
<organism evidence="2">
    <name type="scientific">Anguilla anguilla</name>
    <name type="common">European freshwater eel</name>
    <name type="synonym">Muraena anguilla</name>
    <dbReference type="NCBI Taxonomy" id="7936"/>
    <lineage>
        <taxon>Eukaryota</taxon>
        <taxon>Metazoa</taxon>
        <taxon>Chordata</taxon>
        <taxon>Craniata</taxon>
        <taxon>Vertebrata</taxon>
        <taxon>Euteleostomi</taxon>
        <taxon>Actinopterygii</taxon>
        <taxon>Neopterygii</taxon>
        <taxon>Teleostei</taxon>
        <taxon>Anguilliformes</taxon>
        <taxon>Anguillidae</taxon>
        <taxon>Anguilla</taxon>
    </lineage>
</organism>
<keyword evidence="1" id="KW-0812">Transmembrane</keyword>
<dbReference type="EMBL" id="GBXM01087058">
    <property type="protein sequence ID" value="JAH21519.1"/>
    <property type="molecule type" value="Transcribed_RNA"/>
</dbReference>
<feature type="transmembrane region" description="Helical" evidence="1">
    <location>
        <begin position="34"/>
        <end position="55"/>
    </location>
</feature>
<protein>
    <submittedName>
        <fullName evidence="2">Uncharacterized protein</fullName>
    </submittedName>
</protein>
<keyword evidence="1" id="KW-0472">Membrane</keyword>
<evidence type="ECO:0000313" key="2">
    <source>
        <dbReference type="EMBL" id="JAH21519.1"/>
    </source>
</evidence>